<sequence>MSDLLIQADDLKQALPLGRWLVFDVRHDLRDHAAGRRAYEQGHVPGAVYLDHETQLSAPKTGSNGRHPLPALADFAALMRACGLAPDTRVAIYDAHGGMFAAHLWWMLRWLGHEHVAVLDGGWQAWQAAGGAQESGAGRDPASALRPATAAAQGDSGAGQRPHMPTVDAKAVAANLEKQAFTVVDARAADRYAGEVEPMDPVAGHIPGALNRPNGLNIGADGRFKAPRELNAEFSALLQGLPADRVVHQCGSGITACHNLFAMELAGMAGSALYPGSWSEWCADPSRPVAKGGEPG</sequence>
<dbReference type="PROSITE" id="PS50206">
    <property type="entry name" value="RHODANESE_3"/>
    <property type="match status" value="2"/>
</dbReference>
<gene>
    <name evidence="4" type="ORF">ACFOY1_20505</name>
</gene>
<feature type="region of interest" description="Disordered" evidence="2">
    <location>
        <begin position="130"/>
        <end position="164"/>
    </location>
</feature>
<evidence type="ECO:0000313" key="4">
    <source>
        <dbReference type="EMBL" id="MFC4203342.1"/>
    </source>
</evidence>
<evidence type="ECO:0000313" key="5">
    <source>
        <dbReference type="Proteomes" id="UP001595848"/>
    </source>
</evidence>
<dbReference type="EMBL" id="JBHSBV010000011">
    <property type="protein sequence ID" value="MFC4203342.1"/>
    <property type="molecule type" value="Genomic_DNA"/>
</dbReference>
<reference evidence="5" key="1">
    <citation type="journal article" date="2019" name="Int. J. Syst. Evol. Microbiol.">
        <title>The Global Catalogue of Microorganisms (GCM) 10K type strain sequencing project: providing services to taxonomists for standard genome sequencing and annotation.</title>
        <authorList>
            <consortium name="The Broad Institute Genomics Platform"/>
            <consortium name="The Broad Institute Genome Sequencing Center for Infectious Disease"/>
            <person name="Wu L."/>
            <person name="Ma J."/>
        </authorList>
    </citation>
    <scope>NUCLEOTIDE SEQUENCE [LARGE SCALE GENOMIC DNA]</scope>
    <source>
        <strain evidence="5">LMG 24813</strain>
    </source>
</reference>
<feature type="domain" description="Rhodanese" evidence="3">
    <location>
        <begin position="177"/>
        <end position="290"/>
    </location>
</feature>
<evidence type="ECO:0000256" key="1">
    <source>
        <dbReference type="ARBA" id="ARBA00022679"/>
    </source>
</evidence>
<dbReference type="CDD" id="cd01449">
    <property type="entry name" value="TST_Repeat_2"/>
    <property type="match status" value="1"/>
</dbReference>
<dbReference type="SMART" id="SM00450">
    <property type="entry name" value="RHOD"/>
    <property type="match status" value="2"/>
</dbReference>
<dbReference type="RefSeq" id="WP_217966476.1">
    <property type="nucleotide sequence ID" value="NZ_JAHTBN010000014.1"/>
</dbReference>
<dbReference type="EC" id="2.8.1.-" evidence="4"/>
<protein>
    <submittedName>
        <fullName evidence="4">Sulfurtransferase</fullName>
        <ecNumber evidence="4">2.8.1.-</ecNumber>
    </submittedName>
</protein>
<dbReference type="InterPro" id="IPR001763">
    <property type="entry name" value="Rhodanese-like_dom"/>
</dbReference>
<evidence type="ECO:0000259" key="3">
    <source>
        <dbReference type="PROSITE" id="PS50206"/>
    </source>
</evidence>
<keyword evidence="5" id="KW-1185">Reference proteome</keyword>
<dbReference type="PANTHER" id="PTHR11364:SF27">
    <property type="entry name" value="SULFURTRANSFERASE"/>
    <property type="match status" value="1"/>
</dbReference>
<dbReference type="Pfam" id="PF00581">
    <property type="entry name" value="Rhodanese"/>
    <property type="match status" value="2"/>
</dbReference>
<evidence type="ECO:0000256" key="2">
    <source>
        <dbReference type="SAM" id="MobiDB-lite"/>
    </source>
</evidence>
<feature type="domain" description="Rhodanese" evidence="3">
    <location>
        <begin position="16"/>
        <end position="135"/>
    </location>
</feature>
<name>A0ABV8P4V6_9BURK</name>
<keyword evidence="1 4" id="KW-0808">Transferase</keyword>
<dbReference type="PANTHER" id="PTHR11364">
    <property type="entry name" value="THIOSULFATE SULFERTANSFERASE"/>
    <property type="match status" value="1"/>
</dbReference>
<feature type="compositionally biased region" description="Low complexity" evidence="2">
    <location>
        <begin position="130"/>
        <end position="152"/>
    </location>
</feature>
<dbReference type="InterPro" id="IPR001307">
    <property type="entry name" value="Thiosulphate_STrfase_CS"/>
</dbReference>
<dbReference type="Proteomes" id="UP001595848">
    <property type="component" value="Unassembled WGS sequence"/>
</dbReference>
<comment type="caution">
    <text evidence="4">The sequence shown here is derived from an EMBL/GenBank/DDBJ whole genome shotgun (WGS) entry which is preliminary data.</text>
</comment>
<dbReference type="GO" id="GO:0016740">
    <property type="term" value="F:transferase activity"/>
    <property type="evidence" value="ECO:0007669"/>
    <property type="project" value="UniProtKB-KW"/>
</dbReference>
<proteinExistence type="predicted"/>
<dbReference type="PROSITE" id="PS00380">
    <property type="entry name" value="RHODANESE_1"/>
    <property type="match status" value="1"/>
</dbReference>
<accession>A0ABV8P4V6</accession>
<dbReference type="CDD" id="cd01448">
    <property type="entry name" value="TST_Repeat_1"/>
    <property type="match status" value="1"/>
</dbReference>
<organism evidence="4 5">
    <name type="scientific">Candidimonas humi</name>
    <dbReference type="NCBI Taxonomy" id="683355"/>
    <lineage>
        <taxon>Bacteria</taxon>
        <taxon>Pseudomonadati</taxon>
        <taxon>Pseudomonadota</taxon>
        <taxon>Betaproteobacteria</taxon>
        <taxon>Burkholderiales</taxon>
        <taxon>Alcaligenaceae</taxon>
        <taxon>Candidimonas</taxon>
    </lineage>
</organism>
<dbReference type="InterPro" id="IPR045078">
    <property type="entry name" value="TST/MPST-like"/>
</dbReference>